<dbReference type="EMBL" id="JBHFFA010000004">
    <property type="protein sequence ID" value="KAL2631421.1"/>
    <property type="molecule type" value="Genomic_DNA"/>
</dbReference>
<feature type="region of interest" description="Disordered" evidence="1">
    <location>
        <begin position="86"/>
        <end position="142"/>
    </location>
</feature>
<proteinExistence type="predicted"/>
<name>A0ABD1YKW5_9MARC</name>
<evidence type="ECO:0000256" key="1">
    <source>
        <dbReference type="SAM" id="MobiDB-lite"/>
    </source>
</evidence>
<comment type="caution">
    <text evidence="2">The sequence shown here is derived from an EMBL/GenBank/DDBJ whole genome shotgun (WGS) entry which is preliminary data.</text>
</comment>
<sequence length="205" mass="22819">MAELKVQLAVPKEKRKEAKALRHDLWCSICHNQGHTKEKCRLPKASTTMANTHWIGKATTSSAENYYAEGADGHVYHVSMTGAFGTGPRTKATYGRKCTDHRMGGTPNDRRGAARITTRNKKKEESPPKKPSTPKGKKKRDKEVKAMHVMMDKGAQEIEIKIKGCIIRNIPLDTGSGVNIMTAQTTTRLGFINLQPCKKFLRMAD</sequence>
<organism evidence="2 3">
    <name type="scientific">Riccia fluitans</name>
    <dbReference type="NCBI Taxonomy" id="41844"/>
    <lineage>
        <taxon>Eukaryota</taxon>
        <taxon>Viridiplantae</taxon>
        <taxon>Streptophyta</taxon>
        <taxon>Embryophyta</taxon>
        <taxon>Marchantiophyta</taxon>
        <taxon>Marchantiopsida</taxon>
        <taxon>Marchantiidae</taxon>
        <taxon>Marchantiales</taxon>
        <taxon>Ricciaceae</taxon>
        <taxon>Riccia</taxon>
    </lineage>
</organism>
<gene>
    <name evidence="2" type="ORF">R1flu_016107</name>
</gene>
<keyword evidence="3" id="KW-1185">Reference proteome</keyword>
<feature type="compositionally biased region" description="Basic and acidic residues" evidence="1">
    <location>
        <begin position="97"/>
        <end position="112"/>
    </location>
</feature>
<protein>
    <submittedName>
        <fullName evidence="2">Uncharacterized protein</fullName>
    </submittedName>
</protein>
<evidence type="ECO:0000313" key="3">
    <source>
        <dbReference type="Proteomes" id="UP001605036"/>
    </source>
</evidence>
<dbReference type="Proteomes" id="UP001605036">
    <property type="component" value="Unassembled WGS sequence"/>
</dbReference>
<dbReference type="AlphaFoldDB" id="A0ABD1YKW5"/>
<accession>A0ABD1YKW5</accession>
<evidence type="ECO:0000313" key="2">
    <source>
        <dbReference type="EMBL" id="KAL2631421.1"/>
    </source>
</evidence>
<reference evidence="2 3" key="1">
    <citation type="submission" date="2024-09" db="EMBL/GenBank/DDBJ databases">
        <title>Chromosome-scale assembly of Riccia fluitans.</title>
        <authorList>
            <person name="Paukszto L."/>
            <person name="Sawicki J."/>
            <person name="Karawczyk K."/>
            <person name="Piernik-Szablinska J."/>
            <person name="Szczecinska M."/>
            <person name="Mazdziarz M."/>
        </authorList>
    </citation>
    <scope>NUCLEOTIDE SEQUENCE [LARGE SCALE GENOMIC DNA]</scope>
    <source>
        <strain evidence="2">Rf_01</strain>
        <tissue evidence="2">Aerial parts of the thallus</tissue>
    </source>
</reference>